<dbReference type="Gene3D" id="3.40.30.10">
    <property type="entry name" value="Glutaredoxin"/>
    <property type="match status" value="1"/>
</dbReference>
<dbReference type="Proteomes" id="UP001209317">
    <property type="component" value="Unassembled WGS sequence"/>
</dbReference>
<evidence type="ECO:0000256" key="2">
    <source>
        <dbReference type="PROSITE-ProRule" id="PRU01282"/>
    </source>
</evidence>
<dbReference type="PANTHER" id="PTHR30041">
    <property type="entry name" value="ARSENATE REDUCTASE"/>
    <property type="match status" value="1"/>
</dbReference>
<keyword evidence="4" id="KW-1185">Reference proteome</keyword>
<evidence type="ECO:0000256" key="1">
    <source>
        <dbReference type="ARBA" id="ARBA00007198"/>
    </source>
</evidence>
<dbReference type="EMBL" id="JAOTPL010000015">
    <property type="protein sequence ID" value="MCU7694930.1"/>
    <property type="molecule type" value="Genomic_DNA"/>
</dbReference>
<evidence type="ECO:0000313" key="4">
    <source>
        <dbReference type="Proteomes" id="UP001209317"/>
    </source>
</evidence>
<comment type="similarity">
    <text evidence="1 2">Belongs to the ArsC family.</text>
</comment>
<dbReference type="PANTHER" id="PTHR30041:SF8">
    <property type="entry name" value="PROTEIN YFFB"/>
    <property type="match status" value="1"/>
</dbReference>
<dbReference type="PROSITE" id="PS51353">
    <property type="entry name" value="ARSC"/>
    <property type="match status" value="1"/>
</dbReference>
<dbReference type="AlphaFoldDB" id="A0AAE3IMR7"/>
<dbReference type="Pfam" id="PF03960">
    <property type="entry name" value="ArsC"/>
    <property type="match status" value="1"/>
</dbReference>
<dbReference type="RefSeq" id="WP_263038415.1">
    <property type="nucleotide sequence ID" value="NZ_JAOTPL010000015.1"/>
</dbReference>
<dbReference type="InterPro" id="IPR036249">
    <property type="entry name" value="Thioredoxin-like_sf"/>
</dbReference>
<dbReference type="NCBIfam" id="NF008107">
    <property type="entry name" value="PRK10853.1"/>
    <property type="match status" value="1"/>
</dbReference>
<dbReference type="InterPro" id="IPR006504">
    <property type="entry name" value="Tscrpt_reg_Spx/MgsR"/>
</dbReference>
<organism evidence="3 4">
    <name type="scientific">Haoranjiania flava</name>
    <dbReference type="NCBI Taxonomy" id="1856322"/>
    <lineage>
        <taxon>Bacteria</taxon>
        <taxon>Pseudomonadati</taxon>
        <taxon>Bacteroidota</taxon>
        <taxon>Chitinophagia</taxon>
        <taxon>Chitinophagales</taxon>
        <taxon>Chitinophagaceae</taxon>
        <taxon>Haoranjiania</taxon>
    </lineage>
</organism>
<dbReference type="InterPro" id="IPR006660">
    <property type="entry name" value="Arsenate_reductase-like"/>
</dbReference>
<gene>
    <name evidence="3" type="ORF">OD355_10420</name>
</gene>
<comment type="caution">
    <text evidence="3">The sequence shown here is derived from an EMBL/GenBank/DDBJ whole genome shotgun (WGS) entry which is preliminary data.</text>
</comment>
<evidence type="ECO:0000313" key="3">
    <source>
        <dbReference type="EMBL" id="MCU7694930.1"/>
    </source>
</evidence>
<sequence>MVTVYGIRNCNTVKKALAFLDSNGIEYTFHDYKKSGIGKQKLRAWAGQTGYENLINRKGTTWRLLDDATKSSVSDQQKVLELLTEKTSLIKRPLVEKDGEIIALGFDEKEYGKAFVMQDS</sequence>
<reference evidence="3" key="1">
    <citation type="submission" date="2022-10" db="EMBL/GenBank/DDBJ databases">
        <authorList>
            <person name="Kim H.S."/>
            <person name="Kim J.-S."/>
            <person name="Suh M.K."/>
            <person name="Eom M.K."/>
            <person name="Lee J.-S."/>
        </authorList>
    </citation>
    <scope>NUCLEOTIDE SEQUENCE</scope>
    <source>
        <strain evidence="3">LIP-5</strain>
    </source>
</reference>
<protein>
    <submittedName>
        <fullName evidence="3">ArsC family reductase</fullName>
    </submittedName>
</protein>
<dbReference type="SUPFAM" id="SSF52833">
    <property type="entry name" value="Thioredoxin-like"/>
    <property type="match status" value="1"/>
</dbReference>
<proteinExistence type="inferred from homology"/>
<accession>A0AAE3IMR7</accession>
<dbReference type="NCBIfam" id="TIGR01617">
    <property type="entry name" value="arsC_related"/>
    <property type="match status" value="1"/>
</dbReference>
<name>A0AAE3IMR7_9BACT</name>